<evidence type="ECO:0000256" key="1">
    <source>
        <dbReference type="SAM" id="Phobius"/>
    </source>
</evidence>
<keyword evidence="1" id="KW-0472">Membrane</keyword>
<dbReference type="Proteomes" id="UP000234632">
    <property type="component" value="Unassembled WGS sequence"/>
</dbReference>
<dbReference type="AlphaFoldDB" id="A0A2N4SXG6"/>
<feature type="transmembrane region" description="Helical" evidence="1">
    <location>
        <begin position="7"/>
        <end position="23"/>
    </location>
</feature>
<keyword evidence="1" id="KW-1133">Transmembrane helix</keyword>
<name>A0A2N4SXG6_9MICC</name>
<protein>
    <submittedName>
        <fullName evidence="2">Uncharacterized protein</fullName>
    </submittedName>
</protein>
<comment type="caution">
    <text evidence="2">The sequence shown here is derived from an EMBL/GenBank/DDBJ whole genome shotgun (WGS) entry which is preliminary data.</text>
</comment>
<sequence length="61" mass="6766">MTPSRWVLTTCYGALLILSIILVAQGSKIGMLTGLLLVASLLVIWREARQGRAEREMDHRG</sequence>
<gene>
    <name evidence="2" type="ORF">AUQ48_17395</name>
</gene>
<dbReference type="EMBL" id="LOMZ01000005">
    <property type="protein sequence ID" value="PLC10670.1"/>
    <property type="molecule type" value="Genomic_DNA"/>
</dbReference>
<feature type="transmembrane region" description="Helical" evidence="1">
    <location>
        <begin position="29"/>
        <end position="45"/>
    </location>
</feature>
<evidence type="ECO:0000313" key="3">
    <source>
        <dbReference type="Proteomes" id="UP000234632"/>
    </source>
</evidence>
<evidence type="ECO:0000313" key="2">
    <source>
        <dbReference type="EMBL" id="PLC10670.1"/>
    </source>
</evidence>
<accession>A0A2N4SXG6</accession>
<proteinExistence type="predicted"/>
<organism evidence="2 3">
    <name type="scientific">Kocuria flava</name>
    <dbReference type="NCBI Taxonomy" id="446860"/>
    <lineage>
        <taxon>Bacteria</taxon>
        <taxon>Bacillati</taxon>
        <taxon>Actinomycetota</taxon>
        <taxon>Actinomycetes</taxon>
        <taxon>Micrococcales</taxon>
        <taxon>Micrococcaceae</taxon>
        <taxon>Kocuria</taxon>
    </lineage>
</organism>
<reference evidence="2 3" key="1">
    <citation type="submission" date="2015-12" db="EMBL/GenBank/DDBJ databases">
        <authorList>
            <person name="Shamseldin A."/>
            <person name="Moawad H."/>
            <person name="Abd El-Rahim W.M."/>
            <person name="Sadowsky M.J."/>
        </authorList>
    </citation>
    <scope>NUCLEOTIDE SEQUENCE [LARGE SCALE GENOMIC DNA]</scope>
    <source>
        <strain evidence="2 3">S43</strain>
    </source>
</reference>
<keyword evidence="1" id="KW-0812">Transmembrane</keyword>